<dbReference type="OrthoDB" id="286404at2"/>
<evidence type="ECO:0000313" key="6">
    <source>
        <dbReference type="Proteomes" id="UP000325827"/>
    </source>
</evidence>
<keyword evidence="2" id="KW-0560">Oxidoreductase</keyword>
<dbReference type="PANTHER" id="PTHR42760">
    <property type="entry name" value="SHORT-CHAIN DEHYDROGENASES/REDUCTASES FAMILY MEMBER"/>
    <property type="match status" value="1"/>
</dbReference>
<dbReference type="GO" id="GO:0016616">
    <property type="term" value="F:oxidoreductase activity, acting on the CH-OH group of donors, NAD or NADP as acceptor"/>
    <property type="evidence" value="ECO:0007669"/>
    <property type="project" value="TreeGrafter"/>
</dbReference>
<dbReference type="PRINTS" id="PR00080">
    <property type="entry name" value="SDRFAMILY"/>
</dbReference>
<evidence type="ECO:0000313" key="5">
    <source>
        <dbReference type="EMBL" id="KAA9105899.1"/>
    </source>
</evidence>
<comment type="similarity">
    <text evidence="1">Belongs to the short-chain dehydrogenases/reductases (SDR) family.</text>
</comment>
<name>A0A5J5J0K9_9MICO</name>
<dbReference type="Pfam" id="PF13561">
    <property type="entry name" value="adh_short_C2"/>
    <property type="match status" value="1"/>
</dbReference>
<comment type="caution">
    <text evidence="5">The sequence shown here is derived from an EMBL/GenBank/DDBJ whole genome shotgun (WGS) entry which is preliminary data.</text>
</comment>
<dbReference type="PROSITE" id="PS00061">
    <property type="entry name" value="ADH_SHORT"/>
    <property type="match status" value="1"/>
</dbReference>
<feature type="domain" description="Ketoreductase" evidence="4">
    <location>
        <begin position="53"/>
        <end position="231"/>
    </location>
</feature>
<proteinExistence type="inferred from homology"/>
<dbReference type="PANTHER" id="PTHR42760:SF133">
    <property type="entry name" value="3-OXOACYL-[ACYL-CARRIER-PROTEIN] REDUCTASE"/>
    <property type="match status" value="1"/>
</dbReference>
<accession>A0A5J5J0K9</accession>
<dbReference type="InterPro" id="IPR020904">
    <property type="entry name" value="Sc_DH/Rdtase_CS"/>
</dbReference>
<feature type="region of interest" description="Disordered" evidence="3">
    <location>
        <begin position="21"/>
        <end position="40"/>
    </location>
</feature>
<dbReference type="EMBL" id="VYSA01000004">
    <property type="protein sequence ID" value="KAA9105899.1"/>
    <property type="molecule type" value="Genomic_DNA"/>
</dbReference>
<dbReference type="Gene3D" id="3.40.50.720">
    <property type="entry name" value="NAD(P)-binding Rossmann-like Domain"/>
    <property type="match status" value="1"/>
</dbReference>
<dbReference type="PRINTS" id="PR00081">
    <property type="entry name" value="GDHRDH"/>
</dbReference>
<dbReference type="SUPFAM" id="SSF51735">
    <property type="entry name" value="NAD(P)-binding Rossmann-fold domains"/>
    <property type="match status" value="1"/>
</dbReference>
<dbReference type="GO" id="GO:0048038">
    <property type="term" value="F:quinone binding"/>
    <property type="evidence" value="ECO:0007669"/>
    <property type="project" value="TreeGrafter"/>
</dbReference>
<dbReference type="Proteomes" id="UP000325827">
    <property type="component" value="Unassembled WGS sequence"/>
</dbReference>
<feature type="compositionally biased region" description="Basic and acidic residues" evidence="3">
    <location>
        <begin position="25"/>
        <end position="37"/>
    </location>
</feature>
<dbReference type="FunFam" id="3.40.50.720:FF:000084">
    <property type="entry name" value="Short-chain dehydrogenase reductase"/>
    <property type="match status" value="1"/>
</dbReference>
<dbReference type="GO" id="GO:0006633">
    <property type="term" value="P:fatty acid biosynthetic process"/>
    <property type="evidence" value="ECO:0007669"/>
    <property type="project" value="TreeGrafter"/>
</dbReference>
<protein>
    <submittedName>
        <fullName evidence="5">SDR family oxidoreductase</fullName>
    </submittedName>
</protein>
<dbReference type="InterPro" id="IPR036291">
    <property type="entry name" value="NAD(P)-bd_dom_sf"/>
</dbReference>
<dbReference type="AlphaFoldDB" id="A0A5J5J0K9"/>
<evidence type="ECO:0000256" key="1">
    <source>
        <dbReference type="ARBA" id="ARBA00006484"/>
    </source>
</evidence>
<evidence type="ECO:0000256" key="3">
    <source>
        <dbReference type="SAM" id="MobiDB-lite"/>
    </source>
</evidence>
<gene>
    <name evidence="5" type="ORF">F6B43_16170</name>
</gene>
<evidence type="ECO:0000259" key="4">
    <source>
        <dbReference type="SMART" id="SM00822"/>
    </source>
</evidence>
<dbReference type="InterPro" id="IPR002347">
    <property type="entry name" value="SDR_fam"/>
</dbReference>
<reference evidence="6" key="1">
    <citation type="submission" date="2019-09" db="EMBL/GenBank/DDBJ databases">
        <title>Mumia zhuanghuii sp. nov. isolated from the intestinal contents of plateau pika (Ochotona curzoniae) in the Qinghai-Tibet plateau of China.</title>
        <authorList>
            <person name="Tian Z."/>
        </authorList>
    </citation>
    <scope>NUCLEOTIDE SEQUENCE [LARGE SCALE GENOMIC DNA]</scope>
    <source>
        <strain evidence="6">JCM 30598</strain>
    </source>
</reference>
<sequence>MRVHGRIRRLAPLPGLQVPGNRRRILGDSEDHHRSFDGGKTVSLPEQFSLSGRTAIVTGGGRGLGAAAAAALAEAGAIVVLAGRSESALAAVVEQIETSGGTALARVADVAQESEVEGLFDWIQSERGPVDVLVNNAAIADQAALSDVSVERWDAVIATNLRGVFLTSRALIRQSHPGQRTIINISSLAATAGVRNQAAYSASKGAVESLTRALAVELAPQHVRVNAIAPGYFNTDMPAEVLTHESAREALLRRVPQRRVPEPEEIGSTVVYLAAGASAFLTGNVIHLDGGYTAQ</sequence>
<evidence type="ECO:0000256" key="2">
    <source>
        <dbReference type="ARBA" id="ARBA00023002"/>
    </source>
</evidence>
<dbReference type="SMART" id="SM00822">
    <property type="entry name" value="PKS_KR"/>
    <property type="match status" value="1"/>
</dbReference>
<organism evidence="5 6">
    <name type="scientific">Microbacterium rhizomatis</name>
    <dbReference type="NCBI Taxonomy" id="1631477"/>
    <lineage>
        <taxon>Bacteria</taxon>
        <taxon>Bacillati</taxon>
        <taxon>Actinomycetota</taxon>
        <taxon>Actinomycetes</taxon>
        <taxon>Micrococcales</taxon>
        <taxon>Microbacteriaceae</taxon>
        <taxon>Microbacterium</taxon>
    </lineage>
</organism>
<dbReference type="CDD" id="cd05233">
    <property type="entry name" value="SDR_c"/>
    <property type="match status" value="1"/>
</dbReference>
<keyword evidence="6" id="KW-1185">Reference proteome</keyword>
<dbReference type="InterPro" id="IPR057326">
    <property type="entry name" value="KR_dom"/>
</dbReference>